<dbReference type="InterPro" id="IPR008929">
    <property type="entry name" value="Chondroitin_lyas"/>
</dbReference>
<evidence type="ECO:0000256" key="1">
    <source>
        <dbReference type="ARBA" id="ARBA00006699"/>
    </source>
</evidence>
<name>A0A4S2DHH1_9CLOT</name>
<dbReference type="InterPro" id="IPR019931">
    <property type="entry name" value="LPXTG_anchor"/>
</dbReference>
<dbReference type="GO" id="GO:0016837">
    <property type="term" value="F:carbon-oxygen lyase activity, acting on polysaccharides"/>
    <property type="evidence" value="ECO:0007669"/>
    <property type="project" value="UniProtKB-ARBA"/>
</dbReference>
<dbReference type="GO" id="GO:0030246">
    <property type="term" value="F:carbohydrate binding"/>
    <property type="evidence" value="ECO:0007669"/>
    <property type="project" value="InterPro"/>
</dbReference>
<dbReference type="AlphaFoldDB" id="A0A4S2DHH1"/>
<comment type="similarity">
    <text evidence="1">Belongs to the polysaccharide lyase 8 family.</text>
</comment>
<dbReference type="CDD" id="cd01083">
    <property type="entry name" value="GAG_Lyase"/>
    <property type="match status" value="1"/>
</dbReference>
<dbReference type="InterPro" id="IPR014718">
    <property type="entry name" value="GH-type_carb-bd"/>
</dbReference>
<evidence type="ECO:0000313" key="13">
    <source>
        <dbReference type="Proteomes" id="UP000306888"/>
    </source>
</evidence>
<dbReference type="InterPro" id="IPR003343">
    <property type="entry name" value="Big_2"/>
</dbReference>
<keyword evidence="13" id="KW-1185">Reference proteome</keyword>
<dbReference type="Gene3D" id="2.60.40.1080">
    <property type="match status" value="1"/>
</dbReference>
<dbReference type="InterPro" id="IPR011071">
    <property type="entry name" value="Lyase_8-like_C"/>
</dbReference>
<keyword evidence="9" id="KW-0812">Transmembrane</keyword>
<evidence type="ECO:0000256" key="5">
    <source>
        <dbReference type="ARBA" id="ARBA00023088"/>
    </source>
</evidence>
<dbReference type="SUPFAM" id="SSF74650">
    <property type="entry name" value="Galactose mutarotase-like"/>
    <property type="match status" value="1"/>
</dbReference>
<gene>
    <name evidence="12" type="ORF">E5347_15745</name>
</gene>
<dbReference type="Proteomes" id="UP000306888">
    <property type="component" value="Unassembled WGS sequence"/>
</dbReference>
<dbReference type="InterPro" id="IPR008964">
    <property type="entry name" value="Invasin/intimin_cell_adhesion"/>
</dbReference>
<dbReference type="PANTHER" id="PTHR38481:SF1">
    <property type="entry name" value="HYALURONATE LYASE"/>
    <property type="match status" value="1"/>
</dbReference>
<keyword evidence="3" id="KW-0964">Secreted</keyword>
<evidence type="ECO:0000256" key="7">
    <source>
        <dbReference type="PIRSR" id="PIRSR638970-1"/>
    </source>
</evidence>
<evidence type="ECO:0000256" key="2">
    <source>
        <dbReference type="ARBA" id="ARBA00022512"/>
    </source>
</evidence>
<dbReference type="Gene3D" id="2.70.98.10">
    <property type="match status" value="1"/>
</dbReference>
<proteinExistence type="inferred from homology"/>
<reference evidence="12 13" key="1">
    <citation type="submission" date="2019-04" db="EMBL/GenBank/DDBJ databases">
        <title>Microbes associate with the intestines of laboratory mice.</title>
        <authorList>
            <person name="Navarre W."/>
            <person name="Wong E."/>
            <person name="Huang K."/>
            <person name="Tropini C."/>
            <person name="Ng K."/>
            <person name="Yu B."/>
        </authorList>
    </citation>
    <scope>NUCLEOTIDE SEQUENCE [LARGE SCALE GENOMIC DNA]</scope>
    <source>
        <strain evidence="12 13">NM50_B9-20</strain>
    </source>
</reference>
<dbReference type="RefSeq" id="WP_136008180.1">
    <property type="nucleotide sequence ID" value="NZ_SRYR01000015.1"/>
</dbReference>
<feature type="signal peptide" evidence="10">
    <location>
        <begin position="1"/>
        <end position="23"/>
    </location>
</feature>
<dbReference type="InterPro" id="IPR004103">
    <property type="entry name" value="Lyase_8_C"/>
</dbReference>
<comment type="caution">
    <text evidence="12">The sequence shown here is derived from an EMBL/GenBank/DDBJ whole genome shotgun (WGS) entry which is preliminary data.</text>
</comment>
<dbReference type="Pfam" id="PF02278">
    <property type="entry name" value="Lyase_8"/>
    <property type="match status" value="1"/>
</dbReference>
<keyword evidence="9" id="KW-0472">Membrane</keyword>
<dbReference type="SUPFAM" id="SSF49863">
    <property type="entry name" value="Hyaluronate lyase-like, C-terminal domain"/>
    <property type="match status" value="1"/>
</dbReference>
<keyword evidence="4 10" id="KW-0732">Signal</keyword>
<dbReference type="InterPro" id="IPR012970">
    <property type="entry name" value="Lyase_8_alpha_N"/>
</dbReference>
<dbReference type="PANTHER" id="PTHR38481">
    <property type="entry name" value="HYALURONATE LYASE"/>
    <property type="match status" value="1"/>
</dbReference>
<protein>
    <submittedName>
        <fullName evidence="12">LPXTG cell wall anchor domain-containing protein</fullName>
    </submittedName>
</protein>
<keyword evidence="6" id="KW-0456">Lyase</keyword>
<dbReference type="Pfam" id="PF08124">
    <property type="entry name" value="Lyase_8_N"/>
    <property type="match status" value="1"/>
</dbReference>
<dbReference type="InterPro" id="IPR003159">
    <property type="entry name" value="Lyase_8_central_dom"/>
</dbReference>
<accession>A0A4S2DHH1</accession>
<dbReference type="Pfam" id="PF02884">
    <property type="entry name" value="Lyase_8_C"/>
    <property type="match status" value="1"/>
</dbReference>
<feature type="chain" id="PRO_5039291628" evidence="10">
    <location>
        <begin position="24"/>
        <end position="1008"/>
    </location>
</feature>
<dbReference type="Gene3D" id="1.50.10.100">
    <property type="entry name" value="Chondroitin AC/alginate lyase"/>
    <property type="match status" value="1"/>
</dbReference>
<keyword evidence="9" id="KW-1133">Transmembrane helix</keyword>
<feature type="compositionally biased region" description="Basic and acidic residues" evidence="8">
    <location>
        <begin position="911"/>
        <end position="925"/>
    </location>
</feature>
<evidence type="ECO:0000313" key="12">
    <source>
        <dbReference type="EMBL" id="TGY40264.1"/>
    </source>
</evidence>
<dbReference type="OrthoDB" id="6636047at2"/>
<dbReference type="SMART" id="SM00635">
    <property type="entry name" value="BID_2"/>
    <property type="match status" value="1"/>
</dbReference>
<dbReference type="GO" id="GO:0005975">
    <property type="term" value="P:carbohydrate metabolic process"/>
    <property type="evidence" value="ECO:0007669"/>
    <property type="project" value="InterPro"/>
</dbReference>
<evidence type="ECO:0000256" key="4">
    <source>
        <dbReference type="ARBA" id="ARBA00022729"/>
    </source>
</evidence>
<feature type="active site" evidence="7">
    <location>
        <position position="277"/>
    </location>
</feature>
<dbReference type="Pfam" id="PF02368">
    <property type="entry name" value="Big_2"/>
    <property type="match status" value="1"/>
</dbReference>
<feature type="active site" evidence="7">
    <location>
        <position position="341"/>
    </location>
</feature>
<dbReference type="SUPFAM" id="SSF49373">
    <property type="entry name" value="Invasin/intimin cell-adhesion fragments"/>
    <property type="match status" value="1"/>
</dbReference>
<evidence type="ECO:0000256" key="8">
    <source>
        <dbReference type="SAM" id="MobiDB-lite"/>
    </source>
</evidence>
<dbReference type="InterPro" id="IPR038970">
    <property type="entry name" value="Lyase_8"/>
</dbReference>
<evidence type="ECO:0000256" key="10">
    <source>
        <dbReference type="SAM" id="SignalP"/>
    </source>
</evidence>
<keyword evidence="2" id="KW-0134">Cell wall</keyword>
<feature type="domain" description="Gram-positive cocci surface proteins LPxTG" evidence="11">
    <location>
        <begin position="976"/>
        <end position="1008"/>
    </location>
</feature>
<dbReference type="InterPro" id="IPR011013">
    <property type="entry name" value="Gal_mutarotase_sf_dom"/>
</dbReference>
<keyword evidence="5" id="KW-0572">Peptidoglycan-anchor</keyword>
<evidence type="ECO:0000256" key="6">
    <source>
        <dbReference type="ARBA" id="ARBA00023239"/>
    </source>
</evidence>
<dbReference type="PROSITE" id="PS50847">
    <property type="entry name" value="GRAM_POS_ANCHORING"/>
    <property type="match status" value="1"/>
</dbReference>
<evidence type="ECO:0000256" key="9">
    <source>
        <dbReference type="SAM" id="Phobius"/>
    </source>
</evidence>
<evidence type="ECO:0000256" key="3">
    <source>
        <dbReference type="ARBA" id="ARBA00022525"/>
    </source>
</evidence>
<feature type="region of interest" description="Disordered" evidence="8">
    <location>
        <begin position="900"/>
        <end position="982"/>
    </location>
</feature>
<dbReference type="NCBIfam" id="TIGR01167">
    <property type="entry name" value="LPXTG_anchor"/>
    <property type="match status" value="1"/>
</dbReference>
<feature type="active site" evidence="7">
    <location>
        <position position="286"/>
    </location>
</feature>
<dbReference type="SUPFAM" id="SSF48230">
    <property type="entry name" value="Chondroitin AC/alginate lyase"/>
    <property type="match status" value="1"/>
</dbReference>
<dbReference type="GO" id="GO:0005576">
    <property type="term" value="C:extracellular region"/>
    <property type="evidence" value="ECO:0007669"/>
    <property type="project" value="InterPro"/>
</dbReference>
<dbReference type="Gene3D" id="2.60.220.10">
    <property type="entry name" value="Polysaccharide lyase family 8-like, C-terminal"/>
    <property type="match status" value="1"/>
</dbReference>
<dbReference type="EMBL" id="SRYR01000015">
    <property type="protein sequence ID" value="TGY40264.1"/>
    <property type="molecule type" value="Genomic_DNA"/>
</dbReference>
<feature type="compositionally biased region" description="Acidic residues" evidence="8">
    <location>
        <begin position="935"/>
        <end position="951"/>
    </location>
</feature>
<sequence>MKRKNLKSLIAMALTISTVVTLAGPTIAHANEISKAEYTAIFEQDTRAVSSYEELREKWVELLTGNSLSGLNDPDAMKNIKLMDENVKQSIESADIDMATDYVWSALVDGTSKSATITAQFKRIKEIAVAYKTKDSSYYNNAELLNVILKATEKMHNKHYNKDIAKMPNNWWDWQIGTPRELVDIIVLIDKDFGDLKGELIEAVDRFIPDATKRLGQSASFKETGANLLDKALIVAIRGIADGNDERVSHAATVVQEVFPYVTKGDGFYIDGSFLQHGDIAYTGSYGAVLLNSLSNLLYIVQDTEHKIDTADYYNLFRWMKDSYEPIMAIGGNVTDNVRGRAISRKSQQGDSRGKFIISSMLRIASIAPNAEAENYIKSITKRWINEGSSLTENYFIGLSAGDVANMKNVLNDATIIQSPERNYYKQFYYMDRAVSNRPDYNFTVSMSSSRIANHEDINGESTRAWYTGQGMTQIYTNDLQQYNEDFWPTVDPMRLPGVTSDGQTRKFTDKGNSSAWAGGTTVDGVNGVSGMEILPSYRTADGTATGMSARKSWFMFENEIVAVGSNISSTDKDVETIIDNRKIKDSADNTFLVDGAESTKNVGDENIVEANWAHLEGNVDNSDIGYIFPNKTEITTKRETRTHKWSEINTKAEFTDTADNTRSYLSLAIDHGNAPTAGTYEYVILPNATAEETAAYSENQKIEILANNEKFHAVYHKEEKIYAINVFEATKISDNLEISGPASIMIKELEDGGYKVSVSNPTKLEDKIDFIFTEDGLGDFNVSGEGTEVKNIISVDTSSRTGETYEFTLSPKKVAVESVTLDKTEIALKVGEKSKLTATINPENATDKNVVWTSENESIVKVDEEGNIEALLEGETLIKATVDGKEATCLVKVEKVSNNEIPDDNDKDDTDNGKDDESNDKGDIDNDNAGNDKDDVDNDKDGTSDNEDNVNSDKDNSGNSSTGNIADDKESSGKTPYTGDTSSVLALGLTMVVSAGGAFALKKKKNK</sequence>
<feature type="transmembrane region" description="Helical" evidence="9">
    <location>
        <begin position="985"/>
        <end position="1002"/>
    </location>
</feature>
<evidence type="ECO:0000259" key="11">
    <source>
        <dbReference type="PROSITE" id="PS50847"/>
    </source>
</evidence>
<organism evidence="12 13">
    <name type="scientific">Clostridium sartagoforme</name>
    <dbReference type="NCBI Taxonomy" id="84031"/>
    <lineage>
        <taxon>Bacteria</taxon>
        <taxon>Bacillati</taxon>
        <taxon>Bacillota</taxon>
        <taxon>Clostridia</taxon>
        <taxon>Eubacteriales</taxon>
        <taxon>Clostridiaceae</taxon>
        <taxon>Clostridium</taxon>
    </lineage>
</organism>